<gene>
    <name evidence="1" type="ORF">C3729_04620</name>
</gene>
<reference evidence="1 2" key="1">
    <citation type="submission" date="2018-02" db="EMBL/GenBank/DDBJ databases">
        <title>Draft genome sequence of bacterial isolates from marine environment.</title>
        <authorList>
            <person name="Singh S.K."/>
            <person name="Hill R."/>
            <person name="Major S."/>
            <person name="Cai H."/>
            <person name="Li Y."/>
        </authorList>
    </citation>
    <scope>NUCLEOTIDE SEQUENCE [LARGE SCALE GENOMIC DNA]</scope>
    <source>
        <strain evidence="1 2">IMET F</strain>
    </source>
</reference>
<dbReference type="EMBL" id="PTPZ01000002">
    <property type="protein sequence ID" value="PPZ92258.1"/>
    <property type="molecule type" value="Genomic_DNA"/>
</dbReference>
<dbReference type="AlphaFoldDB" id="A0A2S7I6Q1"/>
<dbReference type="RefSeq" id="WP_104793073.1">
    <property type="nucleotide sequence ID" value="NZ_PTPZ01000002.1"/>
</dbReference>
<protein>
    <submittedName>
        <fullName evidence="1">Uncharacterized protein</fullName>
    </submittedName>
</protein>
<comment type="caution">
    <text evidence="1">The sequence shown here is derived from an EMBL/GenBank/DDBJ whole genome shotgun (WGS) entry which is preliminary data.</text>
</comment>
<accession>A0A2S7I6Q1</accession>
<sequence length="111" mass="13496">MRKLYRTINNWIFSIFKRKEAHYRFSFVEDLPEKISPMKLYFIGEHQNYWQVVMLCPCGCGSPLHMNLLEEYFPYWEYKIEDGKVSLFPSIDRFVGCKSHFHLIKGKIIWH</sequence>
<name>A0A2S7I6Q1_9FLAO</name>
<dbReference type="InterPro" id="IPR045384">
    <property type="entry name" value="DUF6527"/>
</dbReference>
<dbReference type="Pfam" id="PF20137">
    <property type="entry name" value="BubE"/>
    <property type="match status" value="1"/>
</dbReference>
<organism evidence="1 2">
    <name type="scientific">Cloacibacterium normanense</name>
    <dbReference type="NCBI Taxonomy" id="237258"/>
    <lineage>
        <taxon>Bacteria</taxon>
        <taxon>Pseudomonadati</taxon>
        <taxon>Bacteroidota</taxon>
        <taxon>Flavobacteriia</taxon>
        <taxon>Flavobacteriales</taxon>
        <taxon>Weeksellaceae</taxon>
    </lineage>
</organism>
<evidence type="ECO:0000313" key="2">
    <source>
        <dbReference type="Proteomes" id="UP000238565"/>
    </source>
</evidence>
<dbReference type="Proteomes" id="UP000238565">
    <property type="component" value="Unassembled WGS sequence"/>
</dbReference>
<evidence type="ECO:0000313" key="1">
    <source>
        <dbReference type="EMBL" id="PPZ92258.1"/>
    </source>
</evidence>
<proteinExistence type="predicted"/>